<comment type="caution">
    <text evidence="1">The sequence shown here is derived from an EMBL/GenBank/DDBJ whole genome shotgun (WGS) entry which is preliminary data.</text>
</comment>
<dbReference type="InterPro" id="IPR021473">
    <property type="entry name" value="DUF3126"/>
</dbReference>
<protein>
    <submittedName>
        <fullName evidence="1">DUF3126 family protein</fullName>
    </submittedName>
</protein>
<gene>
    <name evidence="1" type="ORF">EU981_04960</name>
</gene>
<dbReference type="Pfam" id="PF11324">
    <property type="entry name" value="DUF3126"/>
    <property type="match status" value="1"/>
</dbReference>
<name>A0A937ACV1_9HYPH</name>
<dbReference type="AlphaFoldDB" id="A0A937ACV1"/>
<proteinExistence type="predicted"/>
<organism evidence="1 2">
    <name type="scientific">Candidatus Liberibacter ctenarytainae</name>
    <dbReference type="NCBI Taxonomy" id="2020335"/>
    <lineage>
        <taxon>Bacteria</taxon>
        <taxon>Pseudomonadati</taxon>
        <taxon>Pseudomonadota</taxon>
        <taxon>Alphaproteobacteria</taxon>
        <taxon>Hyphomicrobiales</taxon>
        <taxon>Rhizobiaceae</taxon>
        <taxon>Liberibacter</taxon>
    </lineage>
</organism>
<reference evidence="1" key="1">
    <citation type="submission" date="2019-02" db="EMBL/GenBank/DDBJ databases">
        <title>A novel Candidatus Liberibacter species associated with the New Zealand native fuchsia psyllid, Ctenarytaina fuchsiae.</title>
        <authorList>
            <person name="Thompson S.M."/>
            <person name="Jorgensen N."/>
            <person name="David C."/>
            <person name="Bulman S.R."/>
            <person name="Smith G.R."/>
        </authorList>
    </citation>
    <scope>NUCLEOTIDE SEQUENCE</scope>
    <source>
        <strain evidence="1">Oxford</strain>
    </source>
</reference>
<evidence type="ECO:0000313" key="1">
    <source>
        <dbReference type="EMBL" id="MBL0849405.1"/>
    </source>
</evidence>
<sequence length="67" mass="7724">MQDTEIQKLDLYLKNMFGPGISAKPRINQLDSAEVFMKSEFIGLVYRDDEEGEVSYNFCMPILSEDL</sequence>
<accession>A0A937ACV1</accession>
<evidence type="ECO:0000313" key="2">
    <source>
        <dbReference type="Proteomes" id="UP000736856"/>
    </source>
</evidence>
<dbReference type="EMBL" id="SEOL01000014">
    <property type="protein sequence ID" value="MBL0849405.1"/>
    <property type="molecule type" value="Genomic_DNA"/>
</dbReference>
<dbReference type="Proteomes" id="UP000736856">
    <property type="component" value="Unassembled WGS sequence"/>
</dbReference>